<dbReference type="Proteomes" id="UP000754883">
    <property type="component" value="Unassembled WGS sequence"/>
</dbReference>
<dbReference type="AlphaFoldDB" id="A0A9N9XY35"/>
<keyword evidence="2" id="KW-1185">Reference proteome</keyword>
<evidence type="ECO:0000313" key="1">
    <source>
        <dbReference type="EMBL" id="CAG9982374.1"/>
    </source>
</evidence>
<name>A0A9N9XY35_9HYPO</name>
<protein>
    <submittedName>
        <fullName evidence="1">Uncharacterized protein</fullName>
    </submittedName>
</protein>
<dbReference type="EMBL" id="CABFNO020001340">
    <property type="protein sequence ID" value="CAG9982374.1"/>
    <property type="molecule type" value="Genomic_DNA"/>
</dbReference>
<organism evidence="1 2">
    <name type="scientific">Clonostachys byssicola</name>
    <dbReference type="NCBI Taxonomy" id="160290"/>
    <lineage>
        <taxon>Eukaryota</taxon>
        <taxon>Fungi</taxon>
        <taxon>Dikarya</taxon>
        <taxon>Ascomycota</taxon>
        <taxon>Pezizomycotina</taxon>
        <taxon>Sordariomycetes</taxon>
        <taxon>Hypocreomycetidae</taxon>
        <taxon>Hypocreales</taxon>
        <taxon>Bionectriaceae</taxon>
        <taxon>Clonostachys</taxon>
    </lineage>
</organism>
<proteinExistence type="predicted"/>
<sequence>MEIPMGEDPLHNICYLAFECLEFFGKIWHDFHKSLASWSQTLEAPSPEEKLNFPFRFRSYNFTSTMRDFNFWIEITGLHSHKQGSLDFKTEGTLGLSKEIISCLEMISRALKSVYHHHDKALLVPTIEFIRIFMETTASVHRAVDKLYDLGDEFRIQCVVTEKKKLGPNKKAWGFEGRVIVSCLMIEHRVRRFGLLPSDSQGPGMAKLLRRSYIEQICSLWDGR</sequence>
<evidence type="ECO:0000313" key="2">
    <source>
        <dbReference type="Proteomes" id="UP000754883"/>
    </source>
</evidence>
<comment type="caution">
    <text evidence="1">The sequence shown here is derived from an EMBL/GenBank/DDBJ whole genome shotgun (WGS) entry which is preliminary data.</text>
</comment>
<accession>A0A9N9XY35</accession>
<reference evidence="1" key="1">
    <citation type="submission" date="2021-10" db="EMBL/GenBank/DDBJ databases">
        <authorList>
            <person name="Piombo E."/>
        </authorList>
    </citation>
    <scope>NUCLEOTIDE SEQUENCE</scope>
</reference>
<dbReference type="OrthoDB" id="5141485at2759"/>
<gene>
    <name evidence="1" type="ORF">CBYS24578_00013222</name>
</gene>